<name>A0A0F9EIT8_9ZZZZ</name>
<evidence type="ECO:0000313" key="1">
    <source>
        <dbReference type="EMBL" id="KKL66226.1"/>
    </source>
</evidence>
<protein>
    <submittedName>
        <fullName evidence="1">Uncharacterized protein</fullName>
    </submittedName>
</protein>
<comment type="caution">
    <text evidence="1">The sequence shown here is derived from an EMBL/GenBank/DDBJ whole genome shotgun (WGS) entry which is preliminary data.</text>
</comment>
<accession>A0A0F9EIT8</accession>
<gene>
    <name evidence="1" type="ORF">LCGC14_2147120</name>
</gene>
<dbReference type="EMBL" id="LAZR01027277">
    <property type="protein sequence ID" value="KKL66226.1"/>
    <property type="molecule type" value="Genomic_DNA"/>
</dbReference>
<sequence length="80" mass="9067">MTDPIMDEFRSFNNLPREWVKYRCRSCDHTDWIDEIIVDAFPPTEPGGFPAIVCPECGGSFLNDPTVPPRDSVEHPDCPS</sequence>
<reference evidence="1" key="1">
    <citation type="journal article" date="2015" name="Nature">
        <title>Complex archaea that bridge the gap between prokaryotes and eukaryotes.</title>
        <authorList>
            <person name="Spang A."/>
            <person name="Saw J.H."/>
            <person name="Jorgensen S.L."/>
            <person name="Zaremba-Niedzwiedzka K."/>
            <person name="Martijn J."/>
            <person name="Lind A.E."/>
            <person name="van Eijk R."/>
            <person name="Schleper C."/>
            <person name="Guy L."/>
            <person name="Ettema T.J."/>
        </authorList>
    </citation>
    <scope>NUCLEOTIDE SEQUENCE</scope>
</reference>
<dbReference type="AlphaFoldDB" id="A0A0F9EIT8"/>
<organism evidence="1">
    <name type="scientific">marine sediment metagenome</name>
    <dbReference type="NCBI Taxonomy" id="412755"/>
    <lineage>
        <taxon>unclassified sequences</taxon>
        <taxon>metagenomes</taxon>
        <taxon>ecological metagenomes</taxon>
    </lineage>
</organism>
<proteinExistence type="predicted"/>